<protein>
    <submittedName>
        <fullName evidence="1">Unannotated protein</fullName>
    </submittedName>
</protein>
<evidence type="ECO:0000313" key="1">
    <source>
        <dbReference type="EMBL" id="CAB4671669.1"/>
    </source>
</evidence>
<reference evidence="1" key="1">
    <citation type="submission" date="2020-05" db="EMBL/GenBank/DDBJ databases">
        <authorList>
            <person name="Chiriac C."/>
            <person name="Salcher M."/>
            <person name="Ghai R."/>
            <person name="Kavagutti S V."/>
        </authorList>
    </citation>
    <scope>NUCLEOTIDE SEQUENCE</scope>
</reference>
<sequence length="33" mass="3785">MATLNNWPPQVGNVEIVITDIEIKIDMKTKMEI</sequence>
<proteinExistence type="predicted"/>
<dbReference type="EMBL" id="CAFBOR010000165">
    <property type="protein sequence ID" value="CAB4994469.1"/>
    <property type="molecule type" value="Genomic_DNA"/>
</dbReference>
<evidence type="ECO:0000313" key="3">
    <source>
        <dbReference type="EMBL" id="CAB5019840.1"/>
    </source>
</evidence>
<dbReference type="EMBL" id="CAFBPF010000160">
    <property type="protein sequence ID" value="CAB5019840.1"/>
    <property type="molecule type" value="Genomic_DNA"/>
</dbReference>
<dbReference type="EMBL" id="CAEZWM010000241">
    <property type="protein sequence ID" value="CAB4671669.1"/>
    <property type="molecule type" value="Genomic_DNA"/>
</dbReference>
<organism evidence="1">
    <name type="scientific">freshwater metagenome</name>
    <dbReference type="NCBI Taxonomy" id="449393"/>
    <lineage>
        <taxon>unclassified sequences</taxon>
        <taxon>metagenomes</taxon>
        <taxon>ecological metagenomes</taxon>
    </lineage>
</organism>
<name>A0A6J6ME72_9ZZZZ</name>
<accession>A0A6J6ME72</accession>
<dbReference type="AlphaFoldDB" id="A0A6J6ME72"/>
<evidence type="ECO:0000313" key="2">
    <source>
        <dbReference type="EMBL" id="CAB4994469.1"/>
    </source>
</evidence>
<gene>
    <name evidence="1" type="ORF">UFOPK2242_01490</name>
    <name evidence="2" type="ORF">UFOPK3974_01126</name>
    <name evidence="3" type="ORF">UFOPK4071_01161</name>
</gene>